<organism evidence="6 7">
    <name type="scientific">Xaviernesmea oryzae</name>
    <dbReference type="NCBI Taxonomy" id="464029"/>
    <lineage>
        <taxon>Bacteria</taxon>
        <taxon>Pseudomonadati</taxon>
        <taxon>Pseudomonadota</taxon>
        <taxon>Alphaproteobacteria</taxon>
        <taxon>Hyphomicrobiales</taxon>
        <taxon>Rhizobiaceae</taxon>
        <taxon>Rhizobium/Agrobacterium group</taxon>
        <taxon>Xaviernesmea</taxon>
    </lineage>
</organism>
<keyword evidence="7" id="KW-1185">Reference proteome</keyword>
<feature type="domain" description="HTH tetR-type" evidence="5">
    <location>
        <begin position="10"/>
        <end position="70"/>
    </location>
</feature>
<dbReference type="EMBL" id="FXAF01000002">
    <property type="protein sequence ID" value="SMF07204.1"/>
    <property type="molecule type" value="Genomic_DNA"/>
</dbReference>
<reference evidence="7" key="1">
    <citation type="submission" date="2017-04" db="EMBL/GenBank/DDBJ databases">
        <authorList>
            <person name="Varghese N."/>
            <person name="Submissions S."/>
        </authorList>
    </citation>
    <scope>NUCLEOTIDE SEQUENCE [LARGE SCALE GENOMIC DNA]</scope>
    <source>
        <strain evidence="7">B4P</strain>
    </source>
</reference>
<evidence type="ECO:0000256" key="4">
    <source>
        <dbReference type="PROSITE-ProRule" id="PRU00335"/>
    </source>
</evidence>
<evidence type="ECO:0000256" key="1">
    <source>
        <dbReference type="ARBA" id="ARBA00023015"/>
    </source>
</evidence>
<keyword evidence="3" id="KW-0804">Transcription</keyword>
<dbReference type="PANTHER" id="PTHR30055:SF234">
    <property type="entry name" value="HTH-TYPE TRANSCRIPTIONAL REGULATOR BETI"/>
    <property type="match status" value="1"/>
</dbReference>
<dbReference type="InterPro" id="IPR001647">
    <property type="entry name" value="HTH_TetR"/>
</dbReference>
<dbReference type="OrthoDB" id="8478851at2"/>
<dbReference type="InterPro" id="IPR050109">
    <property type="entry name" value="HTH-type_TetR-like_transc_reg"/>
</dbReference>
<dbReference type="GO" id="GO:0003700">
    <property type="term" value="F:DNA-binding transcription factor activity"/>
    <property type="evidence" value="ECO:0007669"/>
    <property type="project" value="TreeGrafter"/>
</dbReference>
<evidence type="ECO:0000256" key="2">
    <source>
        <dbReference type="ARBA" id="ARBA00023125"/>
    </source>
</evidence>
<keyword evidence="1" id="KW-0805">Transcription regulation</keyword>
<evidence type="ECO:0000313" key="7">
    <source>
        <dbReference type="Proteomes" id="UP000192903"/>
    </source>
</evidence>
<dbReference type="GO" id="GO:0000976">
    <property type="term" value="F:transcription cis-regulatory region binding"/>
    <property type="evidence" value="ECO:0007669"/>
    <property type="project" value="TreeGrafter"/>
</dbReference>
<evidence type="ECO:0000259" key="5">
    <source>
        <dbReference type="PROSITE" id="PS50977"/>
    </source>
</evidence>
<gene>
    <name evidence="6" type="ORF">SAMN02982989_4915</name>
</gene>
<dbReference type="STRING" id="464029.SAMN02982989_4915"/>
<evidence type="ECO:0000256" key="3">
    <source>
        <dbReference type="ARBA" id="ARBA00023163"/>
    </source>
</evidence>
<dbReference type="PANTHER" id="PTHR30055">
    <property type="entry name" value="HTH-TYPE TRANSCRIPTIONAL REGULATOR RUTR"/>
    <property type="match status" value="1"/>
</dbReference>
<dbReference type="AlphaFoldDB" id="A0A1X7D1Z5"/>
<accession>A0A1X7D1Z5</accession>
<feature type="DNA-binding region" description="H-T-H motif" evidence="4">
    <location>
        <begin position="33"/>
        <end position="52"/>
    </location>
</feature>
<dbReference type="SUPFAM" id="SSF46689">
    <property type="entry name" value="Homeodomain-like"/>
    <property type="match status" value="1"/>
</dbReference>
<keyword evidence="2 4" id="KW-0238">DNA-binding</keyword>
<dbReference type="PROSITE" id="PS50977">
    <property type="entry name" value="HTH_TETR_2"/>
    <property type="match status" value="1"/>
</dbReference>
<sequence length="188" mass="19594">MPRSNRERTDATRTALLDAARALFVEKGYSETATPEIVAAAKVTRGALYHHFEDKKALFAAVVEREAAEVGAAIEAKSADATSARDALLQGASAYFDAMAVPGRTKLLLREAPALLADEPAEASLRAGLSELVAGSKLEPLLGPLTVLISAAFDRAAIAVDAGGSRADYEAAIAALLDGLGHADPLRR</sequence>
<dbReference type="InterPro" id="IPR009057">
    <property type="entry name" value="Homeodomain-like_sf"/>
</dbReference>
<evidence type="ECO:0000313" key="6">
    <source>
        <dbReference type="EMBL" id="SMF07204.1"/>
    </source>
</evidence>
<dbReference type="Proteomes" id="UP000192903">
    <property type="component" value="Unassembled WGS sequence"/>
</dbReference>
<name>A0A1X7D1Z5_9HYPH</name>
<dbReference type="Gene3D" id="1.10.357.10">
    <property type="entry name" value="Tetracycline Repressor, domain 2"/>
    <property type="match status" value="1"/>
</dbReference>
<proteinExistence type="predicted"/>
<dbReference type="PRINTS" id="PR00455">
    <property type="entry name" value="HTHTETR"/>
</dbReference>
<protein>
    <submittedName>
        <fullName evidence="6">Transcriptional regulator, TetR family</fullName>
    </submittedName>
</protein>
<dbReference type="Pfam" id="PF00440">
    <property type="entry name" value="TetR_N"/>
    <property type="match status" value="1"/>
</dbReference>
<dbReference type="RefSeq" id="WP_085420308.1">
    <property type="nucleotide sequence ID" value="NZ_FXAF01000002.1"/>
</dbReference>